<evidence type="ECO:0000313" key="11">
    <source>
        <dbReference type="Proteomes" id="UP000233551"/>
    </source>
</evidence>
<dbReference type="PANTHER" id="PTHR31003:SF16">
    <property type="entry name" value="TRANSCRIPTION FACTOR HHO2"/>
    <property type="match status" value="1"/>
</dbReference>
<reference evidence="9 11" key="3">
    <citation type="submission" date="2017-11" db="EMBL/GenBank/DDBJ databases">
        <title>De-novo sequencing of pomegranate (Punica granatum L.) genome.</title>
        <authorList>
            <person name="Akparov Z."/>
            <person name="Amiraslanov A."/>
            <person name="Hajiyeva S."/>
            <person name="Abbasov M."/>
            <person name="Kaur K."/>
            <person name="Hamwieh A."/>
            <person name="Solovyev V."/>
            <person name="Salamov A."/>
            <person name="Braich B."/>
            <person name="Kosarev P."/>
            <person name="Mahmoud A."/>
            <person name="Hajiyev E."/>
            <person name="Babayeva S."/>
            <person name="Izzatullayeva V."/>
            <person name="Mammadov A."/>
            <person name="Mammadov A."/>
            <person name="Sharifova S."/>
            <person name="Ojaghi J."/>
            <person name="Eynullazada K."/>
            <person name="Bayramov B."/>
            <person name="Abdulazimova A."/>
            <person name="Shahmuradov I."/>
        </authorList>
    </citation>
    <scope>NUCLEOTIDE SEQUENCE [LARGE SCALE GENOMIC DNA]</scope>
    <source>
        <strain evidence="9">AG2017</strain>
        <strain evidence="11">cv. AG2017</strain>
        <tissue evidence="9">Leaf</tissue>
    </source>
</reference>
<evidence type="ECO:0000256" key="2">
    <source>
        <dbReference type="ARBA" id="ARBA00023015"/>
    </source>
</evidence>
<dbReference type="GeneID" id="116198710"/>
<name>A0A218XXP7_PUNGR</name>
<comment type="caution">
    <text evidence="8">The sequence shown here is derived from an EMBL/GenBank/DDBJ whole genome shotgun (WGS) entry which is preliminary data.</text>
</comment>
<evidence type="ECO:0000313" key="9">
    <source>
        <dbReference type="EMBL" id="PKI61925.1"/>
    </source>
</evidence>
<evidence type="ECO:0000313" key="10">
    <source>
        <dbReference type="Proteomes" id="UP000197138"/>
    </source>
</evidence>
<feature type="compositionally biased region" description="Low complexity" evidence="6">
    <location>
        <begin position="182"/>
        <end position="197"/>
    </location>
</feature>
<feature type="region of interest" description="Disordered" evidence="6">
    <location>
        <begin position="335"/>
        <end position="370"/>
    </location>
</feature>
<evidence type="ECO:0000256" key="3">
    <source>
        <dbReference type="ARBA" id="ARBA00023125"/>
    </source>
</evidence>
<proteinExistence type="predicted"/>
<accession>A0A218XXP7</accession>
<dbReference type="PANTHER" id="PTHR31003">
    <property type="entry name" value="MYB FAMILY TRANSCRIPTION FACTOR"/>
    <property type="match status" value="1"/>
</dbReference>
<keyword evidence="4" id="KW-0804">Transcription</keyword>
<keyword evidence="5" id="KW-0539">Nucleus</keyword>
<sequence length="370" mass="40056">MECPEKMRSYMEALEEEQRKIQVFRRELPLCLDLVTKAIEACKHQLSETATVTTTTNTSTEGMNGQVSECSQQNSMKGPVLEEFIPIKKTSSFDDHMEHDDDDVAEQHSNNYGSDNDKKKSNWLKSVQLWNPNPEATPREDSPPPPKRGSVSDGKTTGAFLPFLNGEKSAGKSSPSSGRAVSPLLPAAAASTSSTAERGGGEAGNREEKQKAGTQRKQRRCWSSDLHRRFLHALQQLGGPHVATPKQIRELMKVDGLTNDEVKSHLQKYRLHAKNSPPQNSANAQPPQFVVVGGIWVPSPQPQYAAAAAAATSPGPARGTYAPVAAAISIRAAQAQQKYRGSSSSKDQDEARGSSNSASTSFSARTVTVC</sequence>
<keyword evidence="3" id="KW-0238">DNA-binding</keyword>
<dbReference type="InterPro" id="IPR006447">
    <property type="entry name" value="Myb_dom_plants"/>
</dbReference>
<reference evidence="8" key="2">
    <citation type="submission" date="2017-06" db="EMBL/GenBank/DDBJ databases">
        <title>The pomegranate genome and the genomics of punicalagin biosynthesis.</title>
        <authorList>
            <person name="Xu C."/>
        </authorList>
    </citation>
    <scope>NUCLEOTIDE SEQUENCE [LARGE SCALE GENOMIC DNA]</scope>
    <source>
        <tissue evidence="8">Fresh leaf</tissue>
    </source>
</reference>
<dbReference type="InterPro" id="IPR058673">
    <property type="entry name" value="HHO5-like_N"/>
</dbReference>
<evidence type="ECO:0000256" key="6">
    <source>
        <dbReference type="SAM" id="MobiDB-lite"/>
    </source>
</evidence>
<dbReference type="PROSITE" id="PS51294">
    <property type="entry name" value="HTH_MYB"/>
    <property type="match status" value="1"/>
</dbReference>
<dbReference type="Pfam" id="PF26575">
    <property type="entry name" value="HHO5_N"/>
    <property type="match status" value="1"/>
</dbReference>
<feature type="region of interest" description="Disordered" evidence="6">
    <location>
        <begin position="93"/>
        <end position="221"/>
    </location>
</feature>
<feature type="compositionally biased region" description="Low complexity" evidence="6">
    <location>
        <begin position="354"/>
        <end position="363"/>
    </location>
</feature>
<evidence type="ECO:0000256" key="5">
    <source>
        <dbReference type="ARBA" id="ARBA00023242"/>
    </source>
</evidence>
<dbReference type="Proteomes" id="UP000197138">
    <property type="component" value="Unassembled WGS sequence"/>
</dbReference>
<dbReference type="FunFam" id="1.10.10.60:FF:000002">
    <property type="entry name" value="Myb family transcription factor"/>
    <property type="match status" value="1"/>
</dbReference>
<dbReference type="NCBIfam" id="TIGR01557">
    <property type="entry name" value="myb_SHAQKYF"/>
    <property type="match status" value="1"/>
</dbReference>
<dbReference type="Gene3D" id="1.10.10.60">
    <property type="entry name" value="Homeodomain-like"/>
    <property type="match status" value="1"/>
</dbReference>
<dbReference type="InterPro" id="IPR009057">
    <property type="entry name" value="Homeodomain-like_sf"/>
</dbReference>
<dbReference type="EMBL" id="PGOL01000993">
    <property type="protein sequence ID" value="PKI61925.1"/>
    <property type="molecule type" value="Genomic_DNA"/>
</dbReference>
<gene>
    <name evidence="8" type="ORF">CDL15_Pgr024117</name>
    <name evidence="9" type="ORF">CRG98_017651</name>
</gene>
<dbReference type="InterPro" id="IPR044787">
    <property type="entry name" value="HHO5-like"/>
</dbReference>
<dbReference type="AlphaFoldDB" id="A0A218XXP7"/>
<dbReference type="InterPro" id="IPR017930">
    <property type="entry name" value="Myb_dom"/>
</dbReference>
<protein>
    <recommendedName>
        <fullName evidence="7">HTH myb-type domain-containing protein</fullName>
    </recommendedName>
</protein>
<dbReference type="GO" id="GO:0003700">
    <property type="term" value="F:DNA-binding transcription factor activity"/>
    <property type="evidence" value="ECO:0007669"/>
    <property type="project" value="InterPro"/>
</dbReference>
<dbReference type="EMBL" id="MTKT01000666">
    <property type="protein sequence ID" value="OWM89369.1"/>
    <property type="molecule type" value="Genomic_DNA"/>
</dbReference>
<comment type="subcellular location">
    <subcellularLocation>
        <location evidence="1">Nucleus</location>
    </subcellularLocation>
</comment>
<evidence type="ECO:0000256" key="4">
    <source>
        <dbReference type="ARBA" id="ARBA00023163"/>
    </source>
</evidence>
<keyword evidence="11" id="KW-1185">Reference proteome</keyword>
<dbReference type="SUPFAM" id="SSF46689">
    <property type="entry name" value="Homeodomain-like"/>
    <property type="match status" value="1"/>
</dbReference>
<evidence type="ECO:0000256" key="1">
    <source>
        <dbReference type="ARBA" id="ARBA00004123"/>
    </source>
</evidence>
<keyword evidence="2" id="KW-0805">Transcription regulation</keyword>
<evidence type="ECO:0000259" key="7">
    <source>
        <dbReference type="PROSITE" id="PS51294"/>
    </source>
</evidence>
<dbReference type="Proteomes" id="UP000233551">
    <property type="component" value="Unassembled WGS sequence"/>
</dbReference>
<dbReference type="InterPro" id="IPR001005">
    <property type="entry name" value="SANT/Myb"/>
</dbReference>
<reference evidence="10" key="1">
    <citation type="journal article" date="2017" name="Plant J.">
        <title>The pomegranate (Punica granatum L.) genome and the genomics of punicalagin biosynthesis.</title>
        <authorList>
            <person name="Qin G."/>
            <person name="Xu C."/>
            <person name="Ming R."/>
            <person name="Tang H."/>
            <person name="Guyot R."/>
            <person name="Kramer E.M."/>
            <person name="Hu Y."/>
            <person name="Yi X."/>
            <person name="Qi Y."/>
            <person name="Xu X."/>
            <person name="Gao Z."/>
            <person name="Pan H."/>
            <person name="Jian J."/>
            <person name="Tian Y."/>
            <person name="Yue Z."/>
            <person name="Xu Y."/>
        </authorList>
    </citation>
    <scope>NUCLEOTIDE SEQUENCE [LARGE SCALE GENOMIC DNA]</scope>
    <source>
        <strain evidence="10">cv. Dabenzi</strain>
    </source>
</reference>
<dbReference type="GO" id="GO:0005634">
    <property type="term" value="C:nucleus"/>
    <property type="evidence" value="ECO:0007669"/>
    <property type="project" value="UniProtKB-SubCell"/>
</dbReference>
<dbReference type="GO" id="GO:0003677">
    <property type="term" value="F:DNA binding"/>
    <property type="evidence" value="ECO:0007669"/>
    <property type="project" value="UniProtKB-KW"/>
</dbReference>
<dbReference type="OrthoDB" id="1908613at2759"/>
<organism evidence="8 10">
    <name type="scientific">Punica granatum</name>
    <name type="common">Pomegranate</name>
    <dbReference type="NCBI Taxonomy" id="22663"/>
    <lineage>
        <taxon>Eukaryota</taxon>
        <taxon>Viridiplantae</taxon>
        <taxon>Streptophyta</taxon>
        <taxon>Embryophyta</taxon>
        <taxon>Tracheophyta</taxon>
        <taxon>Spermatophyta</taxon>
        <taxon>Magnoliopsida</taxon>
        <taxon>eudicotyledons</taxon>
        <taxon>Gunneridae</taxon>
        <taxon>Pentapetalae</taxon>
        <taxon>rosids</taxon>
        <taxon>malvids</taxon>
        <taxon>Myrtales</taxon>
        <taxon>Lythraceae</taxon>
        <taxon>Punica</taxon>
    </lineage>
</organism>
<evidence type="ECO:0000313" key="8">
    <source>
        <dbReference type="EMBL" id="OWM89369.1"/>
    </source>
</evidence>
<dbReference type="Pfam" id="PF00249">
    <property type="entry name" value="Myb_DNA-binding"/>
    <property type="match status" value="1"/>
</dbReference>
<feature type="domain" description="HTH myb-type" evidence="7">
    <location>
        <begin position="214"/>
        <end position="274"/>
    </location>
</feature>